<keyword evidence="2" id="KW-0689">Ribosomal protein</keyword>
<dbReference type="InterPro" id="IPR023803">
    <property type="entry name" value="Ribosomal_bS16_dom_sf"/>
</dbReference>
<feature type="transmembrane region" description="Helical" evidence="4">
    <location>
        <begin position="76"/>
        <end position="100"/>
    </location>
</feature>
<dbReference type="PANTHER" id="PTHR12919">
    <property type="entry name" value="30S RIBOSOMAL PROTEIN S16"/>
    <property type="match status" value="1"/>
</dbReference>
<evidence type="ECO:0000313" key="5">
    <source>
        <dbReference type="EMBL" id="MES1922938.1"/>
    </source>
</evidence>
<evidence type="ECO:0000256" key="1">
    <source>
        <dbReference type="ARBA" id="ARBA00006668"/>
    </source>
</evidence>
<evidence type="ECO:0000256" key="4">
    <source>
        <dbReference type="SAM" id="Phobius"/>
    </source>
</evidence>
<protein>
    <recommendedName>
        <fullName evidence="7">30S ribosomal protein S16</fullName>
    </recommendedName>
</protein>
<accession>A0ABV2ATF1</accession>
<keyword evidence="6" id="KW-1185">Reference proteome</keyword>
<keyword evidence="4" id="KW-1133">Transmembrane helix</keyword>
<dbReference type="SUPFAM" id="SSF54565">
    <property type="entry name" value="Ribosomal protein S16"/>
    <property type="match status" value="1"/>
</dbReference>
<evidence type="ECO:0000256" key="3">
    <source>
        <dbReference type="ARBA" id="ARBA00023274"/>
    </source>
</evidence>
<dbReference type="Gene3D" id="3.30.1320.10">
    <property type="match status" value="1"/>
</dbReference>
<comment type="similarity">
    <text evidence="1">Belongs to the bacterial ribosomal protein bS16 family.</text>
</comment>
<dbReference type="HAMAP" id="MF_00385">
    <property type="entry name" value="Ribosomal_bS16"/>
    <property type="match status" value="1"/>
</dbReference>
<gene>
    <name evidence="5" type="ORF">MHBO_004469</name>
</gene>
<dbReference type="PANTHER" id="PTHR12919:SF20">
    <property type="entry name" value="SMALL RIBOSOMAL SUBUNIT PROTEIN BS16M"/>
    <property type="match status" value="1"/>
</dbReference>
<evidence type="ECO:0000313" key="6">
    <source>
        <dbReference type="Proteomes" id="UP001439008"/>
    </source>
</evidence>
<organism evidence="5 6">
    <name type="scientific">Bonamia ostreae</name>
    <dbReference type="NCBI Taxonomy" id="126728"/>
    <lineage>
        <taxon>Eukaryota</taxon>
        <taxon>Sar</taxon>
        <taxon>Rhizaria</taxon>
        <taxon>Endomyxa</taxon>
        <taxon>Ascetosporea</taxon>
        <taxon>Haplosporida</taxon>
        <taxon>Bonamia</taxon>
    </lineage>
</organism>
<evidence type="ECO:0000256" key="2">
    <source>
        <dbReference type="ARBA" id="ARBA00022980"/>
    </source>
</evidence>
<reference evidence="5 6" key="1">
    <citation type="journal article" date="2024" name="BMC Biol.">
        <title>Comparative genomics of Ascetosporea gives new insight into the evolutionary basis for animal parasitism in Rhizaria.</title>
        <authorList>
            <person name="Hiltunen Thoren M."/>
            <person name="Onut-Brannstrom I."/>
            <person name="Alfjorden A."/>
            <person name="Peckova H."/>
            <person name="Swords F."/>
            <person name="Hooper C."/>
            <person name="Holzer A.S."/>
            <person name="Bass D."/>
            <person name="Burki F."/>
        </authorList>
    </citation>
    <scope>NUCLEOTIDE SEQUENCE [LARGE SCALE GENOMIC DNA]</scope>
    <source>
        <strain evidence="5">20-A016</strain>
    </source>
</reference>
<comment type="caution">
    <text evidence="5">The sequence shown here is derived from an EMBL/GenBank/DDBJ whole genome shotgun (WGS) entry which is preliminary data.</text>
</comment>
<evidence type="ECO:0008006" key="7">
    <source>
        <dbReference type="Google" id="ProtNLM"/>
    </source>
</evidence>
<dbReference type="Pfam" id="PF00886">
    <property type="entry name" value="Ribosomal_S16"/>
    <property type="match status" value="1"/>
</dbReference>
<keyword evidence="4" id="KW-0812">Transmembrane</keyword>
<proteinExistence type="inferred from homology"/>
<dbReference type="EMBL" id="JBDODL010004094">
    <property type="protein sequence ID" value="MES1922938.1"/>
    <property type="molecule type" value="Genomic_DNA"/>
</dbReference>
<dbReference type="InterPro" id="IPR000307">
    <property type="entry name" value="Ribosomal_bS16"/>
</dbReference>
<dbReference type="NCBIfam" id="TIGR00002">
    <property type="entry name" value="S16"/>
    <property type="match status" value="1"/>
</dbReference>
<name>A0ABV2ATF1_9EUKA</name>
<keyword evidence="4" id="KW-0472">Membrane</keyword>
<sequence>MAVVIRLSRRGNKHKPFYRIVVAKSTSPVKGKCIENVGTYNSIQNKDGFKELRIVEDRIKYWLAVGAKLSSTVHKLLSNAGILHELLYVIYLMFCIIKFGQWNGLI</sequence>
<dbReference type="Proteomes" id="UP001439008">
    <property type="component" value="Unassembled WGS sequence"/>
</dbReference>
<keyword evidence="3" id="KW-0687">Ribonucleoprotein</keyword>